<evidence type="ECO:0000256" key="1">
    <source>
        <dbReference type="SAM" id="MobiDB-lite"/>
    </source>
</evidence>
<protein>
    <submittedName>
        <fullName evidence="2 4">Uncharacterized protein</fullName>
    </submittedName>
</protein>
<dbReference type="Proteomes" id="UP000002051">
    <property type="component" value="Chromosome 8"/>
</dbReference>
<gene>
    <name evidence="2" type="ordered locus">MTR_8g105540</name>
    <name evidence="3" type="ORF">MtrunA17_Chr8g0391841</name>
</gene>
<dbReference type="Gramene" id="rna50434">
    <property type="protein sequence ID" value="RHN43805.1"/>
    <property type="gene ID" value="gene50434"/>
</dbReference>
<proteinExistence type="predicted"/>
<organism evidence="2 5">
    <name type="scientific">Medicago truncatula</name>
    <name type="common">Barrel medic</name>
    <name type="synonym">Medicago tribuloides</name>
    <dbReference type="NCBI Taxonomy" id="3880"/>
    <lineage>
        <taxon>Eukaryota</taxon>
        <taxon>Viridiplantae</taxon>
        <taxon>Streptophyta</taxon>
        <taxon>Embryophyta</taxon>
        <taxon>Tracheophyta</taxon>
        <taxon>Spermatophyta</taxon>
        <taxon>Magnoliopsida</taxon>
        <taxon>eudicotyledons</taxon>
        <taxon>Gunneridae</taxon>
        <taxon>Pentapetalae</taxon>
        <taxon>rosids</taxon>
        <taxon>fabids</taxon>
        <taxon>Fabales</taxon>
        <taxon>Fabaceae</taxon>
        <taxon>Papilionoideae</taxon>
        <taxon>50 kb inversion clade</taxon>
        <taxon>NPAAA clade</taxon>
        <taxon>Hologalegina</taxon>
        <taxon>IRL clade</taxon>
        <taxon>Trifolieae</taxon>
        <taxon>Medicago</taxon>
    </lineage>
</organism>
<dbReference type="AlphaFoldDB" id="G7LBF0"/>
<dbReference type="EMBL" id="CM001224">
    <property type="protein sequence ID" value="AET05437.1"/>
    <property type="molecule type" value="Genomic_DNA"/>
</dbReference>
<evidence type="ECO:0000313" key="3">
    <source>
        <dbReference type="EMBL" id="RHN43805.1"/>
    </source>
</evidence>
<dbReference type="PaxDb" id="3880-AET05437"/>
<dbReference type="OMA" id="HRTHAFH"/>
<sequence>MFRCICTNHLYPRRNQLFPTFSQQSSVVNAPPSGRGRGANHPDSCRSEPSPQISRGGHTVPSSTPTPVAVTASSSTSAQASYHPSVVAPVVAGSSSVSTVPSLSPPPTTVSMEALSSKLTPEMVPEASAPSSQKKVIRFPDRPGFGQEGRKIPVQANHFQLQVANVRIFFSYIKIQS</sequence>
<dbReference type="EnsemblPlants" id="AET05437">
    <property type="protein sequence ID" value="AET05437"/>
    <property type="gene ID" value="MTR_8g105540"/>
</dbReference>
<reference evidence="3" key="5">
    <citation type="journal article" date="2018" name="Nat. Plants">
        <title>Whole-genome landscape of Medicago truncatula symbiotic genes.</title>
        <authorList>
            <person name="Pecrix Y."/>
            <person name="Gamas P."/>
            <person name="Carrere S."/>
        </authorList>
    </citation>
    <scope>NUCLEOTIDE SEQUENCE</scope>
    <source>
        <tissue evidence="3">Leaves</tissue>
    </source>
</reference>
<evidence type="ECO:0000313" key="5">
    <source>
        <dbReference type="Proteomes" id="UP000002051"/>
    </source>
</evidence>
<reference evidence="2 5" key="1">
    <citation type="journal article" date="2011" name="Nature">
        <title>The Medicago genome provides insight into the evolution of rhizobial symbioses.</title>
        <authorList>
            <person name="Young N.D."/>
            <person name="Debelle F."/>
            <person name="Oldroyd G.E."/>
            <person name="Geurts R."/>
            <person name="Cannon S.B."/>
            <person name="Udvardi M.K."/>
            <person name="Benedito V.A."/>
            <person name="Mayer K.F."/>
            <person name="Gouzy J."/>
            <person name="Schoof H."/>
            <person name="Van de Peer Y."/>
            <person name="Proost S."/>
            <person name="Cook D.R."/>
            <person name="Meyers B.C."/>
            <person name="Spannagl M."/>
            <person name="Cheung F."/>
            <person name="De Mita S."/>
            <person name="Krishnakumar V."/>
            <person name="Gundlach H."/>
            <person name="Zhou S."/>
            <person name="Mudge J."/>
            <person name="Bharti A.K."/>
            <person name="Murray J.D."/>
            <person name="Naoumkina M.A."/>
            <person name="Rosen B."/>
            <person name="Silverstein K.A."/>
            <person name="Tang H."/>
            <person name="Rombauts S."/>
            <person name="Zhao P.X."/>
            <person name="Zhou P."/>
            <person name="Barbe V."/>
            <person name="Bardou P."/>
            <person name="Bechner M."/>
            <person name="Bellec A."/>
            <person name="Berger A."/>
            <person name="Berges H."/>
            <person name="Bidwell S."/>
            <person name="Bisseling T."/>
            <person name="Choisne N."/>
            <person name="Couloux A."/>
            <person name="Denny R."/>
            <person name="Deshpande S."/>
            <person name="Dai X."/>
            <person name="Doyle J.J."/>
            <person name="Dudez A.M."/>
            <person name="Farmer A.D."/>
            <person name="Fouteau S."/>
            <person name="Franken C."/>
            <person name="Gibelin C."/>
            <person name="Gish J."/>
            <person name="Goldstein S."/>
            <person name="Gonzalez A.J."/>
            <person name="Green P.J."/>
            <person name="Hallab A."/>
            <person name="Hartog M."/>
            <person name="Hua A."/>
            <person name="Humphray S.J."/>
            <person name="Jeong D.H."/>
            <person name="Jing Y."/>
            <person name="Jocker A."/>
            <person name="Kenton S.M."/>
            <person name="Kim D.J."/>
            <person name="Klee K."/>
            <person name="Lai H."/>
            <person name="Lang C."/>
            <person name="Lin S."/>
            <person name="Macmil S.L."/>
            <person name="Magdelenat G."/>
            <person name="Matthews L."/>
            <person name="McCorrison J."/>
            <person name="Monaghan E.L."/>
            <person name="Mun J.H."/>
            <person name="Najar F.Z."/>
            <person name="Nicholson C."/>
            <person name="Noirot C."/>
            <person name="O'Bleness M."/>
            <person name="Paule C.R."/>
            <person name="Poulain J."/>
            <person name="Prion F."/>
            <person name="Qin B."/>
            <person name="Qu C."/>
            <person name="Retzel E.F."/>
            <person name="Riddle C."/>
            <person name="Sallet E."/>
            <person name="Samain S."/>
            <person name="Samson N."/>
            <person name="Sanders I."/>
            <person name="Saurat O."/>
            <person name="Scarpelli C."/>
            <person name="Schiex T."/>
            <person name="Segurens B."/>
            <person name="Severin A.J."/>
            <person name="Sherrier D.J."/>
            <person name="Shi R."/>
            <person name="Sims S."/>
            <person name="Singer S.R."/>
            <person name="Sinharoy S."/>
            <person name="Sterck L."/>
            <person name="Viollet A."/>
            <person name="Wang B.B."/>
            <person name="Wang K."/>
            <person name="Wang M."/>
            <person name="Wang X."/>
            <person name="Warfsmann J."/>
            <person name="Weissenbach J."/>
            <person name="White D.D."/>
            <person name="White J.D."/>
            <person name="Wiley G.B."/>
            <person name="Wincker P."/>
            <person name="Xing Y."/>
            <person name="Yang L."/>
            <person name="Yao Z."/>
            <person name="Ying F."/>
            <person name="Zhai J."/>
            <person name="Zhou L."/>
            <person name="Zuber A."/>
            <person name="Denarie J."/>
            <person name="Dixon R.A."/>
            <person name="May G.D."/>
            <person name="Schwartz D.C."/>
            <person name="Rogers J."/>
            <person name="Quetier F."/>
            <person name="Town C.D."/>
            <person name="Roe B.A."/>
        </authorList>
    </citation>
    <scope>NUCLEOTIDE SEQUENCE [LARGE SCALE GENOMIC DNA]</scope>
    <source>
        <strain evidence="2">A17</strain>
        <strain evidence="4 5">cv. Jemalong A17</strain>
    </source>
</reference>
<reference evidence="4" key="3">
    <citation type="submission" date="2015-04" db="UniProtKB">
        <authorList>
            <consortium name="EnsemblPlants"/>
        </authorList>
    </citation>
    <scope>IDENTIFICATION</scope>
    <source>
        <strain evidence="4">cv. Jemalong A17</strain>
    </source>
</reference>
<dbReference type="HOGENOM" id="CLU_1520101_0_0_1"/>
<feature type="compositionally biased region" description="Low complexity" evidence="1">
    <location>
        <begin position="59"/>
        <end position="81"/>
    </location>
</feature>
<evidence type="ECO:0000313" key="2">
    <source>
        <dbReference type="EMBL" id="AET05437.1"/>
    </source>
</evidence>
<dbReference type="Proteomes" id="UP000265566">
    <property type="component" value="Chromosome 8"/>
</dbReference>
<evidence type="ECO:0000313" key="4">
    <source>
        <dbReference type="EnsemblPlants" id="AET05437"/>
    </source>
</evidence>
<feature type="region of interest" description="Disordered" evidence="1">
    <location>
        <begin position="22"/>
        <end position="81"/>
    </location>
</feature>
<dbReference type="EMBL" id="PSQE01000008">
    <property type="protein sequence ID" value="RHN43805.1"/>
    <property type="molecule type" value="Genomic_DNA"/>
</dbReference>
<name>G7LBF0_MEDTR</name>
<reference evidence="2 5" key="2">
    <citation type="journal article" date="2014" name="BMC Genomics">
        <title>An improved genome release (version Mt4.0) for the model legume Medicago truncatula.</title>
        <authorList>
            <person name="Tang H."/>
            <person name="Krishnakumar V."/>
            <person name="Bidwell S."/>
            <person name="Rosen B."/>
            <person name="Chan A."/>
            <person name="Zhou S."/>
            <person name="Gentzbittel L."/>
            <person name="Childs K.L."/>
            <person name="Yandell M."/>
            <person name="Gundlach H."/>
            <person name="Mayer K.F."/>
            <person name="Schwartz D.C."/>
            <person name="Town C.D."/>
        </authorList>
    </citation>
    <scope>GENOME REANNOTATION</scope>
    <source>
        <strain evidence="4 5">cv. Jemalong A17</strain>
    </source>
</reference>
<accession>G7LBF0</accession>
<reference evidence="6" key="4">
    <citation type="journal article" date="2018" name="Nat. Plants">
        <title>Whole-genome landscape of Medicago truncatula symbiotic genes.</title>
        <authorList>
            <person name="Pecrix Y."/>
            <person name="Staton S.E."/>
            <person name="Sallet E."/>
            <person name="Lelandais-Briere C."/>
            <person name="Moreau S."/>
            <person name="Carrere S."/>
            <person name="Blein T."/>
            <person name="Jardinaud M.F."/>
            <person name="Latrasse D."/>
            <person name="Zouine M."/>
            <person name="Zahm M."/>
            <person name="Kreplak J."/>
            <person name="Mayjonade B."/>
            <person name="Satge C."/>
            <person name="Perez M."/>
            <person name="Cauet S."/>
            <person name="Marande W."/>
            <person name="Chantry-Darmon C."/>
            <person name="Lopez-Roques C."/>
            <person name="Bouchez O."/>
            <person name="Berard A."/>
            <person name="Debelle F."/>
            <person name="Munos S."/>
            <person name="Bendahmane A."/>
            <person name="Berges H."/>
            <person name="Niebel A."/>
            <person name="Buitink J."/>
            <person name="Frugier F."/>
            <person name="Benhamed M."/>
            <person name="Crespi M."/>
            <person name="Gouzy J."/>
            <person name="Gamas P."/>
        </authorList>
    </citation>
    <scope>NUCLEOTIDE SEQUENCE [LARGE SCALE GENOMIC DNA]</scope>
    <source>
        <strain evidence="6">cv. Jemalong A17</strain>
    </source>
</reference>
<keyword evidence="5" id="KW-1185">Reference proteome</keyword>
<evidence type="ECO:0000313" key="6">
    <source>
        <dbReference type="Proteomes" id="UP000265566"/>
    </source>
</evidence>